<dbReference type="AlphaFoldDB" id="A0A4Q9GIS2"/>
<evidence type="ECO:0000313" key="1">
    <source>
        <dbReference type="EMBL" id="TBN51863.1"/>
    </source>
</evidence>
<protein>
    <submittedName>
        <fullName evidence="1">Uncharacterized protein</fullName>
    </submittedName>
</protein>
<dbReference type="Proteomes" id="UP000291613">
    <property type="component" value="Unassembled WGS sequence"/>
</dbReference>
<reference evidence="1 2" key="1">
    <citation type="submission" date="2019-02" db="EMBL/GenBank/DDBJ databases">
        <title>Hansschlegelia quercus sp. nov., a novel methylotrophic bacterium from buds of oak (Quercus robur L.).</title>
        <authorList>
            <person name="Agafonova N.V."/>
            <person name="Kaparullina E.N."/>
            <person name="Grouzdev D.S."/>
            <person name="Doronina N.V."/>
        </authorList>
    </citation>
    <scope>NUCLEOTIDE SEQUENCE [LARGE SCALE GENOMIC DNA]</scope>
    <source>
        <strain evidence="1 2">Dub</strain>
    </source>
</reference>
<keyword evidence="2" id="KW-1185">Reference proteome</keyword>
<organism evidence="1 2">
    <name type="scientific">Hansschlegelia quercus</name>
    <dbReference type="NCBI Taxonomy" id="2528245"/>
    <lineage>
        <taxon>Bacteria</taxon>
        <taxon>Pseudomonadati</taxon>
        <taxon>Pseudomonadota</taxon>
        <taxon>Alphaproteobacteria</taxon>
        <taxon>Hyphomicrobiales</taxon>
        <taxon>Methylopilaceae</taxon>
        <taxon>Hansschlegelia</taxon>
    </lineage>
</organism>
<comment type="caution">
    <text evidence="1">The sequence shown here is derived from an EMBL/GenBank/DDBJ whole genome shotgun (WGS) entry which is preliminary data.</text>
</comment>
<accession>A0A4Q9GIS2</accession>
<dbReference type="RefSeq" id="WP_131004027.1">
    <property type="nucleotide sequence ID" value="NZ_JBHSZR010000001.1"/>
</dbReference>
<evidence type="ECO:0000313" key="2">
    <source>
        <dbReference type="Proteomes" id="UP000291613"/>
    </source>
</evidence>
<gene>
    <name evidence="1" type="ORF">EYR15_13280</name>
</gene>
<sequence length="79" mass="8712">MTGSGRNLYISENGDRWDLLRNADNEVFVRHTGNVASGGHVSDMGLGVFLTLGRNGPEHQAMWRLIGTLLKAEPDADRF</sequence>
<name>A0A4Q9GIS2_9HYPH</name>
<dbReference type="EMBL" id="SIUB01000006">
    <property type="protein sequence ID" value="TBN51863.1"/>
    <property type="molecule type" value="Genomic_DNA"/>
</dbReference>
<proteinExistence type="predicted"/>
<dbReference type="OrthoDB" id="7869524at2"/>